<feature type="compositionally biased region" description="Polar residues" evidence="1">
    <location>
        <begin position="12"/>
        <end position="27"/>
    </location>
</feature>
<evidence type="ECO:0000256" key="1">
    <source>
        <dbReference type="SAM" id="MobiDB-lite"/>
    </source>
</evidence>
<organism evidence="2">
    <name type="scientific">Picea sitchensis</name>
    <name type="common">Sitka spruce</name>
    <name type="synonym">Pinus sitchensis</name>
    <dbReference type="NCBI Taxonomy" id="3332"/>
    <lineage>
        <taxon>Eukaryota</taxon>
        <taxon>Viridiplantae</taxon>
        <taxon>Streptophyta</taxon>
        <taxon>Embryophyta</taxon>
        <taxon>Tracheophyta</taxon>
        <taxon>Spermatophyta</taxon>
        <taxon>Pinopsida</taxon>
        <taxon>Pinidae</taxon>
        <taxon>Conifers I</taxon>
        <taxon>Pinales</taxon>
        <taxon>Pinaceae</taxon>
        <taxon>Picea</taxon>
    </lineage>
</organism>
<feature type="compositionally biased region" description="Basic and acidic residues" evidence="1">
    <location>
        <begin position="35"/>
        <end position="47"/>
    </location>
</feature>
<evidence type="ECO:0000313" key="2">
    <source>
        <dbReference type="EMBL" id="ABK25364.1"/>
    </source>
</evidence>
<sequence length="120" mass="13545">MATRSKVRFSETPVQHNNQEQQSSGWSSWLFGGRRSKDGHEENDNSSRGHNSVQTSAKVGEHHAAHSGKASHDVKPAAEEVNDESVDKEAAEFIEKQRKKLEMERLMSMKRVESMLNRGL</sequence>
<feature type="region of interest" description="Disordered" evidence="1">
    <location>
        <begin position="1"/>
        <end position="88"/>
    </location>
</feature>
<feature type="compositionally biased region" description="Polar residues" evidence="1">
    <location>
        <begin position="48"/>
        <end position="57"/>
    </location>
</feature>
<dbReference type="AlphaFoldDB" id="A9NXK3"/>
<protein>
    <submittedName>
        <fullName evidence="2">Uncharacterized protein</fullName>
    </submittedName>
</protein>
<accession>A9NXK3</accession>
<name>A9NXK3_PICSI</name>
<reference evidence="2" key="1">
    <citation type="journal article" date="2008" name="BMC Genomics">
        <title>A conifer genomics resource of 200,000 spruce (Picea spp.) ESTs and 6,464 high-quality, sequence-finished full-length cDNAs for Sitka spruce (Picea sitchensis).</title>
        <authorList>
            <person name="Ralph S.G."/>
            <person name="Chun H.J."/>
            <person name="Kolosova N."/>
            <person name="Cooper D."/>
            <person name="Oddy C."/>
            <person name="Ritland C.E."/>
            <person name="Kirkpatrick R."/>
            <person name="Moore R."/>
            <person name="Barber S."/>
            <person name="Holt R.A."/>
            <person name="Jones S.J."/>
            <person name="Marra M.A."/>
            <person name="Douglas C.J."/>
            <person name="Ritland K."/>
            <person name="Bohlmann J."/>
        </authorList>
    </citation>
    <scope>NUCLEOTIDE SEQUENCE</scope>
    <source>
        <tissue evidence="2">Green portion of the leader tissue</tissue>
    </source>
</reference>
<proteinExistence type="evidence at transcript level"/>
<dbReference type="InterPro" id="IPR008480">
    <property type="entry name" value="DUF761_pln"/>
</dbReference>
<feature type="compositionally biased region" description="Basic and acidic residues" evidence="1">
    <location>
        <begin position="59"/>
        <end position="78"/>
    </location>
</feature>
<dbReference type="EMBL" id="EF086076">
    <property type="protein sequence ID" value="ABK25364.1"/>
    <property type="molecule type" value="mRNA"/>
</dbReference>
<dbReference type="Pfam" id="PF05553">
    <property type="entry name" value="DUF761"/>
    <property type="match status" value="1"/>
</dbReference>